<evidence type="ECO:0000259" key="3">
    <source>
        <dbReference type="SMART" id="SM00062"/>
    </source>
</evidence>
<evidence type="ECO:0000313" key="4">
    <source>
        <dbReference type="EMBL" id="MBO8438255.1"/>
    </source>
</evidence>
<keyword evidence="2" id="KW-1133">Transmembrane helix</keyword>
<reference evidence="4" key="2">
    <citation type="journal article" date="2021" name="PeerJ">
        <title>Extensive microbial diversity within the chicken gut microbiome revealed by metagenomics and culture.</title>
        <authorList>
            <person name="Gilroy R."/>
            <person name="Ravi A."/>
            <person name="Getino M."/>
            <person name="Pursley I."/>
            <person name="Horton D.L."/>
            <person name="Alikhan N.F."/>
            <person name="Baker D."/>
            <person name="Gharbi K."/>
            <person name="Hall N."/>
            <person name="Watson M."/>
            <person name="Adriaenssens E.M."/>
            <person name="Foster-Nyarko E."/>
            <person name="Jarju S."/>
            <person name="Secka A."/>
            <person name="Antonio M."/>
            <person name="Oren A."/>
            <person name="Chaudhuri R.R."/>
            <person name="La Ragione R."/>
            <person name="Hildebrand F."/>
            <person name="Pallen M.J."/>
        </authorList>
    </citation>
    <scope>NUCLEOTIDE SEQUENCE</scope>
    <source>
        <strain evidence="4">G3-4614</strain>
    </source>
</reference>
<reference evidence="4" key="1">
    <citation type="submission" date="2020-10" db="EMBL/GenBank/DDBJ databases">
        <authorList>
            <person name="Gilroy R."/>
        </authorList>
    </citation>
    <scope>NUCLEOTIDE SEQUENCE</scope>
    <source>
        <strain evidence="4">G3-4614</strain>
    </source>
</reference>
<feature type="transmembrane region" description="Helical" evidence="2">
    <location>
        <begin position="7"/>
        <end position="31"/>
    </location>
</feature>
<gene>
    <name evidence="4" type="ORF">IAC54_05080</name>
</gene>
<sequence length="278" mass="31560">MRKFRRGGALLIYGIIILIAAMSIITVKLFFSEEELKPERDYGVIADDTLRIVTDLYPVENLDRVVGSVSEFHYDLAELVGRESGLNFVIIVENSLAKSLEGLEEGVYDIIARPIIVSDLSKEKLLLSDGLNSDKQVLVQRKSRYNDGKPVIGSVVELAGKEVHTSDDETVGMILDNLSMEIGDSIFVCMEKECGVEQIVMMVAEGEIDYAVCDYTTAKKMARYLNQIDIHLPISFEMQQSWGVRKESPVLRDSLDLWMERVRNKRDFRRLLNKYGLR</sequence>
<dbReference type="PANTHER" id="PTHR35936:SF19">
    <property type="entry name" value="AMINO-ACID-BINDING PROTEIN YXEM-RELATED"/>
    <property type="match status" value="1"/>
</dbReference>
<name>A0A9D9E4C8_9BACT</name>
<dbReference type="Pfam" id="PF00497">
    <property type="entry name" value="SBP_bac_3"/>
    <property type="match status" value="1"/>
</dbReference>
<comment type="caution">
    <text evidence="4">The sequence shown here is derived from an EMBL/GenBank/DDBJ whole genome shotgun (WGS) entry which is preliminary data.</text>
</comment>
<dbReference type="AlphaFoldDB" id="A0A9D9E4C8"/>
<accession>A0A9D9E4C8</accession>
<dbReference type="EMBL" id="JADIMW010000054">
    <property type="protein sequence ID" value="MBO8438255.1"/>
    <property type="molecule type" value="Genomic_DNA"/>
</dbReference>
<keyword evidence="1" id="KW-0732">Signal</keyword>
<dbReference type="SUPFAM" id="SSF53850">
    <property type="entry name" value="Periplasmic binding protein-like II"/>
    <property type="match status" value="1"/>
</dbReference>
<proteinExistence type="predicted"/>
<keyword evidence="2" id="KW-0812">Transmembrane</keyword>
<evidence type="ECO:0000313" key="5">
    <source>
        <dbReference type="Proteomes" id="UP000823636"/>
    </source>
</evidence>
<dbReference type="PANTHER" id="PTHR35936">
    <property type="entry name" value="MEMBRANE-BOUND LYTIC MUREIN TRANSGLYCOSYLASE F"/>
    <property type="match status" value="1"/>
</dbReference>
<evidence type="ECO:0000256" key="2">
    <source>
        <dbReference type="SAM" id="Phobius"/>
    </source>
</evidence>
<dbReference type="InterPro" id="IPR001638">
    <property type="entry name" value="Solute-binding_3/MltF_N"/>
</dbReference>
<feature type="domain" description="Solute-binding protein family 3/N-terminal" evidence="3">
    <location>
        <begin position="49"/>
        <end position="278"/>
    </location>
</feature>
<dbReference type="Gene3D" id="3.40.190.10">
    <property type="entry name" value="Periplasmic binding protein-like II"/>
    <property type="match status" value="2"/>
</dbReference>
<dbReference type="SMART" id="SM00062">
    <property type="entry name" value="PBPb"/>
    <property type="match status" value="1"/>
</dbReference>
<evidence type="ECO:0000256" key="1">
    <source>
        <dbReference type="ARBA" id="ARBA00022729"/>
    </source>
</evidence>
<dbReference type="Proteomes" id="UP000823636">
    <property type="component" value="Unassembled WGS sequence"/>
</dbReference>
<keyword evidence="2" id="KW-0472">Membrane</keyword>
<organism evidence="4 5">
    <name type="scientific">Candidatus Caccoplasma merdipullorum</name>
    <dbReference type="NCBI Taxonomy" id="2840718"/>
    <lineage>
        <taxon>Bacteria</taxon>
        <taxon>Pseudomonadati</taxon>
        <taxon>Bacteroidota</taxon>
        <taxon>Bacteroidia</taxon>
        <taxon>Bacteroidales</taxon>
        <taxon>Bacteroidaceae</taxon>
        <taxon>Bacteroidaceae incertae sedis</taxon>
        <taxon>Candidatus Caccoplasma</taxon>
    </lineage>
</organism>
<protein>
    <submittedName>
        <fullName evidence="4">Transporter substrate-binding domain-containing protein</fullName>
    </submittedName>
</protein>